<keyword evidence="4" id="KW-0732">Signal</keyword>
<gene>
    <name evidence="5" type="ORF">GWK10_00925</name>
</gene>
<feature type="chain" id="PRO_5026931945" evidence="4">
    <location>
        <begin position="20"/>
        <end position="426"/>
    </location>
</feature>
<dbReference type="AlphaFoldDB" id="A0A6M0CDE1"/>
<dbReference type="SUPFAM" id="SSF48452">
    <property type="entry name" value="TPR-like"/>
    <property type="match status" value="1"/>
</dbReference>
<dbReference type="PROSITE" id="PS50293">
    <property type="entry name" value="TPR_REGION"/>
    <property type="match status" value="1"/>
</dbReference>
<dbReference type="EMBL" id="JAABOQ010000001">
    <property type="protein sequence ID" value="NER15751.1"/>
    <property type="molecule type" value="Genomic_DNA"/>
</dbReference>
<evidence type="ECO:0000256" key="4">
    <source>
        <dbReference type="SAM" id="SignalP"/>
    </source>
</evidence>
<protein>
    <submittedName>
        <fullName evidence="5">Tetratricopeptide repeat protein</fullName>
    </submittedName>
</protein>
<evidence type="ECO:0000313" key="6">
    <source>
        <dbReference type="Proteomes" id="UP000474296"/>
    </source>
</evidence>
<dbReference type="Pfam" id="PF13181">
    <property type="entry name" value="TPR_8"/>
    <property type="match status" value="1"/>
</dbReference>
<comment type="caution">
    <text evidence="5">The sequence shown here is derived from an EMBL/GenBank/DDBJ whole genome shotgun (WGS) entry which is preliminary data.</text>
</comment>
<keyword evidence="6" id="KW-1185">Reference proteome</keyword>
<dbReference type="GO" id="GO:0035269">
    <property type="term" value="P:protein O-linked glycosylation via mannose"/>
    <property type="evidence" value="ECO:0007669"/>
    <property type="project" value="TreeGrafter"/>
</dbReference>
<name>A0A6M0CDE1_9FLAO</name>
<dbReference type="GO" id="GO:0000030">
    <property type="term" value="F:mannosyltransferase activity"/>
    <property type="evidence" value="ECO:0007669"/>
    <property type="project" value="TreeGrafter"/>
</dbReference>
<evidence type="ECO:0000256" key="2">
    <source>
        <dbReference type="ARBA" id="ARBA00022803"/>
    </source>
</evidence>
<evidence type="ECO:0000256" key="1">
    <source>
        <dbReference type="ARBA" id="ARBA00022737"/>
    </source>
</evidence>
<dbReference type="Pfam" id="PF14559">
    <property type="entry name" value="TPR_19"/>
    <property type="match status" value="1"/>
</dbReference>
<dbReference type="GO" id="GO:0030968">
    <property type="term" value="P:endoplasmic reticulum unfolded protein response"/>
    <property type="evidence" value="ECO:0007669"/>
    <property type="project" value="TreeGrafter"/>
</dbReference>
<keyword evidence="1" id="KW-0677">Repeat</keyword>
<dbReference type="PANTHER" id="PTHR44227:SF3">
    <property type="entry name" value="PROTEIN O-MANNOSYL-TRANSFERASE TMTC4"/>
    <property type="match status" value="1"/>
</dbReference>
<feature type="repeat" description="TPR" evidence="3">
    <location>
        <begin position="296"/>
        <end position="329"/>
    </location>
</feature>
<dbReference type="PANTHER" id="PTHR44227">
    <property type="match status" value="1"/>
</dbReference>
<evidence type="ECO:0000313" key="5">
    <source>
        <dbReference type="EMBL" id="NER15751.1"/>
    </source>
</evidence>
<proteinExistence type="predicted"/>
<organism evidence="5 6">
    <name type="scientific">Spongiivirga citrea</name>
    <dbReference type="NCBI Taxonomy" id="1481457"/>
    <lineage>
        <taxon>Bacteria</taxon>
        <taxon>Pseudomonadati</taxon>
        <taxon>Bacteroidota</taxon>
        <taxon>Flavobacteriia</taxon>
        <taxon>Flavobacteriales</taxon>
        <taxon>Flavobacteriaceae</taxon>
        <taxon>Spongiivirga</taxon>
    </lineage>
</organism>
<dbReference type="RefSeq" id="WP_164029021.1">
    <property type="nucleotide sequence ID" value="NZ_JAABOQ010000001.1"/>
</dbReference>
<accession>A0A6M0CDE1</accession>
<dbReference type="InterPro" id="IPR052346">
    <property type="entry name" value="O-mannosyl-transferase_TMTC"/>
</dbReference>
<feature type="signal peptide" evidence="4">
    <location>
        <begin position="1"/>
        <end position="19"/>
    </location>
</feature>
<feature type="repeat" description="TPR" evidence="3">
    <location>
        <begin position="228"/>
        <end position="261"/>
    </location>
</feature>
<evidence type="ECO:0000256" key="3">
    <source>
        <dbReference type="PROSITE-ProRule" id="PRU00339"/>
    </source>
</evidence>
<reference evidence="5 6" key="1">
    <citation type="submission" date="2020-01" db="EMBL/GenBank/DDBJ databases">
        <title>Spongiivirga citrea KCTC 32990T.</title>
        <authorList>
            <person name="Wang G."/>
        </authorList>
    </citation>
    <scope>NUCLEOTIDE SEQUENCE [LARGE SCALE GENOMIC DNA]</scope>
    <source>
        <strain evidence="5 6">KCTC 32990</strain>
    </source>
</reference>
<dbReference type="Proteomes" id="UP000474296">
    <property type="component" value="Unassembled WGS sequence"/>
</dbReference>
<dbReference type="InterPro" id="IPR011990">
    <property type="entry name" value="TPR-like_helical_dom_sf"/>
</dbReference>
<dbReference type="InterPro" id="IPR019734">
    <property type="entry name" value="TPR_rpt"/>
</dbReference>
<sequence>MKKTFLVAAAVLVGSVALAQKNEVKAAEKALKASKLDEATTAIDAAYGLIGSADAKTKAKLYFLKGKIYQQKAKASKDDAAYETAVKSFQELIAFEKETGKSKYSSEAGPMLTNISADLVNAAVAANGAKKFDDAAKKLYMAYQLDNTQQDYLYFAANSAVNGKDYDSALKYYLELKELGYTGVTTKYFATEVASGNEQELDETTWKFYKKSKDYKDFRTAKSDSRLPEIVKNIALIYSDQGNIDKAIEAVKEARAANPDDMDLLLTEANFYIKVDKKDKFKELMEEAIQKDPNNPVLYFNLGVITADQGDTAKAKELYEKTVELDPDYSAAYLNLAALLLGGEGKIVDEMNSLGTSRADNAKYENLRKQREGLYRDAVPYLEKVLELKPKDIDATKTLMNIYGTLDNIEKFREMKAKLATLEGGE</sequence>
<keyword evidence="2 3" id="KW-0802">TPR repeat</keyword>
<dbReference type="PROSITE" id="PS50005">
    <property type="entry name" value="TPR"/>
    <property type="match status" value="2"/>
</dbReference>
<dbReference type="SMART" id="SM00028">
    <property type="entry name" value="TPR"/>
    <property type="match status" value="6"/>
</dbReference>
<dbReference type="Gene3D" id="1.25.40.10">
    <property type="entry name" value="Tetratricopeptide repeat domain"/>
    <property type="match status" value="2"/>
</dbReference>